<accession>A0AAV7MJE3</accession>
<comment type="caution">
    <text evidence="2">The sequence shown here is derived from an EMBL/GenBank/DDBJ whole genome shotgun (WGS) entry which is preliminary data.</text>
</comment>
<sequence>MRQEAQPRLRAAPSSTGILRPASPSRGAGGERSRGGAEFICICTQPPLRGEKLQQVVCHEEEKEAYSACCGNRKSSSAPPIAEVDWRKYILTLYAENPEKEPWEMDLNTRVRTEVNCWGPPSVSEIKRFIRSMRASGAVGPDELPMSLIK</sequence>
<keyword evidence="3" id="KW-1185">Reference proteome</keyword>
<dbReference type="Proteomes" id="UP001066276">
    <property type="component" value="Chromosome 9"/>
</dbReference>
<gene>
    <name evidence="2" type="ORF">NDU88_001327</name>
</gene>
<evidence type="ECO:0000313" key="2">
    <source>
        <dbReference type="EMBL" id="KAJ1103906.1"/>
    </source>
</evidence>
<proteinExistence type="predicted"/>
<protein>
    <submittedName>
        <fullName evidence="2">Uncharacterized protein</fullName>
    </submittedName>
</protein>
<organism evidence="2 3">
    <name type="scientific">Pleurodeles waltl</name>
    <name type="common">Iberian ribbed newt</name>
    <dbReference type="NCBI Taxonomy" id="8319"/>
    <lineage>
        <taxon>Eukaryota</taxon>
        <taxon>Metazoa</taxon>
        <taxon>Chordata</taxon>
        <taxon>Craniata</taxon>
        <taxon>Vertebrata</taxon>
        <taxon>Euteleostomi</taxon>
        <taxon>Amphibia</taxon>
        <taxon>Batrachia</taxon>
        <taxon>Caudata</taxon>
        <taxon>Salamandroidea</taxon>
        <taxon>Salamandridae</taxon>
        <taxon>Pleurodelinae</taxon>
        <taxon>Pleurodeles</taxon>
    </lineage>
</organism>
<name>A0AAV7MJE3_PLEWA</name>
<feature type="region of interest" description="Disordered" evidence="1">
    <location>
        <begin position="1"/>
        <end position="34"/>
    </location>
</feature>
<dbReference type="AlphaFoldDB" id="A0AAV7MJE3"/>
<evidence type="ECO:0000256" key="1">
    <source>
        <dbReference type="SAM" id="MobiDB-lite"/>
    </source>
</evidence>
<reference evidence="2" key="1">
    <citation type="journal article" date="2022" name="bioRxiv">
        <title>Sequencing and chromosome-scale assembly of the giantPleurodeles waltlgenome.</title>
        <authorList>
            <person name="Brown T."/>
            <person name="Elewa A."/>
            <person name="Iarovenko S."/>
            <person name="Subramanian E."/>
            <person name="Araus A.J."/>
            <person name="Petzold A."/>
            <person name="Susuki M."/>
            <person name="Suzuki K.-i.T."/>
            <person name="Hayashi T."/>
            <person name="Toyoda A."/>
            <person name="Oliveira C."/>
            <person name="Osipova E."/>
            <person name="Leigh N.D."/>
            <person name="Simon A."/>
            <person name="Yun M.H."/>
        </authorList>
    </citation>
    <scope>NUCLEOTIDE SEQUENCE</scope>
    <source>
        <strain evidence="2">20211129_DDA</strain>
        <tissue evidence="2">Liver</tissue>
    </source>
</reference>
<evidence type="ECO:0000313" key="3">
    <source>
        <dbReference type="Proteomes" id="UP001066276"/>
    </source>
</evidence>
<dbReference type="EMBL" id="JANPWB010000013">
    <property type="protein sequence ID" value="KAJ1103906.1"/>
    <property type="molecule type" value="Genomic_DNA"/>
</dbReference>